<gene>
    <name evidence="2" type="ORF">ACFFQV_04620</name>
</gene>
<accession>A0ABV5SMK6</accession>
<dbReference type="RefSeq" id="WP_157423156.1">
    <property type="nucleotide sequence ID" value="NZ_BAAANI010000006.1"/>
</dbReference>
<feature type="signal peptide" evidence="1">
    <location>
        <begin position="1"/>
        <end position="32"/>
    </location>
</feature>
<evidence type="ECO:0000256" key="1">
    <source>
        <dbReference type="SAM" id="SignalP"/>
    </source>
</evidence>
<evidence type="ECO:0008006" key="4">
    <source>
        <dbReference type="Google" id="ProtNLM"/>
    </source>
</evidence>
<keyword evidence="3" id="KW-1185">Reference proteome</keyword>
<dbReference type="PROSITE" id="PS51257">
    <property type="entry name" value="PROKAR_LIPOPROTEIN"/>
    <property type="match status" value="1"/>
</dbReference>
<reference evidence="2 3" key="1">
    <citation type="submission" date="2024-09" db="EMBL/GenBank/DDBJ databases">
        <authorList>
            <person name="Sun Q."/>
            <person name="Mori K."/>
        </authorList>
    </citation>
    <scope>NUCLEOTIDE SEQUENCE [LARGE SCALE GENOMIC DNA]</scope>
    <source>
        <strain evidence="2 3">JCM 14321</strain>
    </source>
</reference>
<protein>
    <recommendedName>
        <fullName evidence="4">Lipoprotein</fullName>
    </recommendedName>
</protein>
<feature type="chain" id="PRO_5046476375" description="Lipoprotein" evidence="1">
    <location>
        <begin position="33"/>
        <end position="149"/>
    </location>
</feature>
<dbReference type="Proteomes" id="UP001589667">
    <property type="component" value="Unassembled WGS sequence"/>
</dbReference>
<sequence>MATSVRLRRAGLAAAALASVFLLAACAPPTRAAENFPGEPVVEHGEEGGHEEENVDGAPQAAWVGQGGQIAVTIWGSSTCPVVGDDIRVLEPAGEGNRVAIDLVERPADEMCTMDLVPHTTVFWTPMNVTTTEPLAVEVQDTEVTVPIK</sequence>
<proteinExistence type="predicted"/>
<evidence type="ECO:0000313" key="2">
    <source>
        <dbReference type="EMBL" id="MFB9641570.1"/>
    </source>
</evidence>
<organism evidence="2 3">
    <name type="scientific">Agromyces lapidis</name>
    <dbReference type="NCBI Taxonomy" id="279574"/>
    <lineage>
        <taxon>Bacteria</taxon>
        <taxon>Bacillati</taxon>
        <taxon>Actinomycetota</taxon>
        <taxon>Actinomycetes</taxon>
        <taxon>Micrococcales</taxon>
        <taxon>Microbacteriaceae</taxon>
        <taxon>Agromyces</taxon>
    </lineage>
</organism>
<name>A0ABV5SMK6_9MICO</name>
<keyword evidence="1" id="KW-0732">Signal</keyword>
<comment type="caution">
    <text evidence="2">The sequence shown here is derived from an EMBL/GenBank/DDBJ whole genome shotgun (WGS) entry which is preliminary data.</text>
</comment>
<dbReference type="EMBL" id="JBHMBL010000001">
    <property type="protein sequence ID" value="MFB9641570.1"/>
    <property type="molecule type" value="Genomic_DNA"/>
</dbReference>
<evidence type="ECO:0000313" key="3">
    <source>
        <dbReference type="Proteomes" id="UP001589667"/>
    </source>
</evidence>